<dbReference type="AlphaFoldDB" id="A0A162PRK8"/>
<dbReference type="VEuPathDB" id="FungiDB:PHYBLDRAFT_143594"/>
<organism evidence="1 2">
    <name type="scientific">Phycomyces blakesleeanus (strain ATCC 8743b / DSM 1359 / FGSC 10004 / NBRC 33097 / NRRL 1555)</name>
    <dbReference type="NCBI Taxonomy" id="763407"/>
    <lineage>
        <taxon>Eukaryota</taxon>
        <taxon>Fungi</taxon>
        <taxon>Fungi incertae sedis</taxon>
        <taxon>Mucoromycota</taxon>
        <taxon>Mucoromycotina</taxon>
        <taxon>Mucoromycetes</taxon>
        <taxon>Mucorales</taxon>
        <taxon>Phycomycetaceae</taxon>
        <taxon>Phycomyces</taxon>
    </lineage>
</organism>
<evidence type="ECO:0000313" key="1">
    <source>
        <dbReference type="EMBL" id="OAD75337.1"/>
    </source>
</evidence>
<dbReference type="EMBL" id="KV440977">
    <property type="protein sequence ID" value="OAD75337.1"/>
    <property type="molecule type" value="Genomic_DNA"/>
</dbReference>
<name>A0A162PRK8_PHYB8</name>
<protein>
    <submittedName>
        <fullName evidence="1">Uncharacterized protein</fullName>
    </submittedName>
</protein>
<dbReference type="Proteomes" id="UP000077315">
    <property type="component" value="Unassembled WGS sequence"/>
</dbReference>
<dbReference type="InParanoid" id="A0A162PRK8"/>
<sequence length="100" mass="11188">MDYIIYNVVCNITAADALTDGGYSWSPLSKLAELYVCPVRTTTQIALVFDLTAPILSQTRPRRAELFLWMIPDYESGYAGSYQISLATLRLLGHFSYVSV</sequence>
<gene>
    <name evidence="1" type="ORF">PHYBLDRAFT_143594</name>
</gene>
<dbReference type="RefSeq" id="XP_018293377.1">
    <property type="nucleotide sequence ID" value="XM_018431020.1"/>
</dbReference>
<dbReference type="GeneID" id="28991926"/>
<keyword evidence="2" id="KW-1185">Reference proteome</keyword>
<reference evidence="2" key="1">
    <citation type="submission" date="2015-06" db="EMBL/GenBank/DDBJ databases">
        <title>Expansion of signal transduction pathways in fungi by whole-genome duplication.</title>
        <authorList>
            <consortium name="DOE Joint Genome Institute"/>
            <person name="Corrochano L.M."/>
            <person name="Kuo A."/>
            <person name="Marcet-Houben M."/>
            <person name="Polaino S."/>
            <person name="Salamov A."/>
            <person name="Villalobos J.M."/>
            <person name="Alvarez M.I."/>
            <person name="Avalos J."/>
            <person name="Benito E.P."/>
            <person name="Benoit I."/>
            <person name="Burger G."/>
            <person name="Camino L.P."/>
            <person name="Canovas D."/>
            <person name="Cerda-Olmedo E."/>
            <person name="Cheng J.-F."/>
            <person name="Dominguez A."/>
            <person name="Elias M."/>
            <person name="Eslava A.P."/>
            <person name="Glaser F."/>
            <person name="Grimwood J."/>
            <person name="Gutierrez G."/>
            <person name="Heitman J."/>
            <person name="Henrissat B."/>
            <person name="Iturriaga E.A."/>
            <person name="Lang B.F."/>
            <person name="Lavin J.L."/>
            <person name="Lee S."/>
            <person name="Li W."/>
            <person name="Lindquist E."/>
            <person name="Lopez-Garcia S."/>
            <person name="Luque E.M."/>
            <person name="Marcos A.T."/>
            <person name="Martin J."/>
            <person name="McCluskey K."/>
            <person name="Medina H.R."/>
            <person name="Miralles-Duran A."/>
            <person name="Miyazaki A."/>
            <person name="Munoz-Torres E."/>
            <person name="Oguiza J.A."/>
            <person name="Ohm R."/>
            <person name="Olmedo M."/>
            <person name="Orejas M."/>
            <person name="Ortiz-Castellanos L."/>
            <person name="Pisabarro A.G."/>
            <person name="Rodriguez-Romero J."/>
            <person name="Ruiz-Herrera J."/>
            <person name="Ruiz-Vazquez R."/>
            <person name="Sanz C."/>
            <person name="Schackwitz W."/>
            <person name="Schmutz J."/>
            <person name="Shahriari M."/>
            <person name="Shelest E."/>
            <person name="Silva-Franco F."/>
            <person name="Soanes D."/>
            <person name="Syed K."/>
            <person name="Tagua V.G."/>
            <person name="Talbot N.J."/>
            <person name="Thon M."/>
            <person name="De vries R.P."/>
            <person name="Wiebenga A."/>
            <person name="Yadav J.S."/>
            <person name="Braun E.L."/>
            <person name="Baker S."/>
            <person name="Garre V."/>
            <person name="Horwitz B."/>
            <person name="Torres-Martinez S."/>
            <person name="Idnurm A."/>
            <person name="Herrera-Estrella A."/>
            <person name="Gabaldon T."/>
            <person name="Grigoriev I.V."/>
        </authorList>
    </citation>
    <scope>NUCLEOTIDE SEQUENCE [LARGE SCALE GENOMIC DNA]</scope>
    <source>
        <strain evidence="2">NRRL 1555(-)</strain>
    </source>
</reference>
<evidence type="ECO:0000313" key="2">
    <source>
        <dbReference type="Proteomes" id="UP000077315"/>
    </source>
</evidence>
<proteinExistence type="predicted"/>
<accession>A0A162PRK8</accession>